<dbReference type="AlphaFoldDB" id="A0A5B6VZ67"/>
<reference evidence="2" key="1">
    <citation type="journal article" date="2019" name="Plant Biotechnol. J.">
        <title>Genome sequencing of the Australian wild diploid species Gossypium australe highlights disease resistance and delayed gland morphogenesis.</title>
        <authorList>
            <person name="Cai Y."/>
            <person name="Cai X."/>
            <person name="Wang Q."/>
            <person name="Wang P."/>
            <person name="Zhang Y."/>
            <person name="Cai C."/>
            <person name="Xu Y."/>
            <person name="Wang K."/>
            <person name="Zhou Z."/>
            <person name="Wang C."/>
            <person name="Geng S."/>
            <person name="Li B."/>
            <person name="Dong Q."/>
            <person name="Hou Y."/>
            <person name="Wang H."/>
            <person name="Ai P."/>
            <person name="Liu Z."/>
            <person name="Yi F."/>
            <person name="Sun M."/>
            <person name="An G."/>
            <person name="Cheng J."/>
            <person name="Zhang Y."/>
            <person name="Shi Q."/>
            <person name="Xie Y."/>
            <person name="Shi X."/>
            <person name="Chang Y."/>
            <person name="Huang F."/>
            <person name="Chen Y."/>
            <person name="Hong S."/>
            <person name="Mi L."/>
            <person name="Sun Q."/>
            <person name="Zhang L."/>
            <person name="Zhou B."/>
            <person name="Peng R."/>
            <person name="Zhang X."/>
            <person name="Liu F."/>
        </authorList>
    </citation>
    <scope>NUCLEOTIDE SEQUENCE [LARGE SCALE GENOMIC DNA]</scope>
    <source>
        <strain evidence="2">cv. PA1801</strain>
    </source>
</reference>
<dbReference type="Proteomes" id="UP000325315">
    <property type="component" value="Unassembled WGS sequence"/>
</dbReference>
<dbReference type="Gene3D" id="2.40.70.10">
    <property type="entry name" value="Acid Proteases"/>
    <property type="match status" value="1"/>
</dbReference>
<dbReference type="PANTHER" id="PTHR15503">
    <property type="entry name" value="LDOC1 RELATED"/>
    <property type="match status" value="1"/>
</dbReference>
<keyword evidence="2" id="KW-1185">Reference proteome</keyword>
<proteinExistence type="predicted"/>
<name>A0A5B6VZ67_9ROSI</name>
<gene>
    <name evidence="1" type="ORF">EPI10_024596</name>
</gene>
<evidence type="ECO:0000313" key="1">
    <source>
        <dbReference type="EMBL" id="KAA3474296.1"/>
    </source>
</evidence>
<organism evidence="1 2">
    <name type="scientific">Gossypium australe</name>
    <dbReference type="NCBI Taxonomy" id="47621"/>
    <lineage>
        <taxon>Eukaryota</taxon>
        <taxon>Viridiplantae</taxon>
        <taxon>Streptophyta</taxon>
        <taxon>Embryophyta</taxon>
        <taxon>Tracheophyta</taxon>
        <taxon>Spermatophyta</taxon>
        <taxon>Magnoliopsida</taxon>
        <taxon>eudicotyledons</taxon>
        <taxon>Gunneridae</taxon>
        <taxon>Pentapetalae</taxon>
        <taxon>rosids</taxon>
        <taxon>malvids</taxon>
        <taxon>Malvales</taxon>
        <taxon>Malvaceae</taxon>
        <taxon>Malvoideae</taxon>
        <taxon>Gossypium</taxon>
    </lineage>
</organism>
<accession>A0A5B6VZ67</accession>
<protein>
    <submittedName>
        <fullName evidence="1">DNA/RNA polymerases superfamily protein</fullName>
    </submittedName>
</protein>
<dbReference type="EMBL" id="SMMG02000005">
    <property type="protein sequence ID" value="KAA3474296.1"/>
    <property type="molecule type" value="Genomic_DNA"/>
</dbReference>
<dbReference type="PANTHER" id="PTHR15503:SF45">
    <property type="entry name" value="RNA-DIRECTED DNA POLYMERASE HOMOLOG"/>
    <property type="match status" value="1"/>
</dbReference>
<comment type="caution">
    <text evidence="1">The sequence shown here is derived from an EMBL/GenBank/DDBJ whole genome shotgun (WGS) entry which is preliminary data.</text>
</comment>
<dbReference type="InterPro" id="IPR032567">
    <property type="entry name" value="RTL1-rel"/>
</dbReference>
<sequence>MELPFCEFDLILGMNWLIKHQVLLDCAAKRVNLKTLGRKQTMMVGERRDYLSNVISALVRKGCKAYLAYILDTSVSGSSVESICTVREYLDREVEFGTDLLPETSSVSIDPYRMAPKELVELKAQLQELLDK</sequence>
<dbReference type="OrthoDB" id="437338at2759"/>
<dbReference type="Pfam" id="PF08284">
    <property type="entry name" value="RVP_2"/>
    <property type="match status" value="1"/>
</dbReference>
<dbReference type="InterPro" id="IPR021109">
    <property type="entry name" value="Peptidase_aspartic_dom_sf"/>
</dbReference>
<evidence type="ECO:0000313" key="2">
    <source>
        <dbReference type="Proteomes" id="UP000325315"/>
    </source>
</evidence>